<dbReference type="Proteomes" id="UP000215914">
    <property type="component" value="Unassembled WGS sequence"/>
</dbReference>
<dbReference type="OrthoDB" id="696485at2759"/>
<dbReference type="Gramene" id="mRNA:HanXRQr2_Chr07g0302711">
    <property type="protein sequence ID" value="mRNA:HanXRQr2_Chr07g0302711"/>
    <property type="gene ID" value="HanXRQr2_Chr07g0302711"/>
</dbReference>
<dbReference type="InterPro" id="IPR026960">
    <property type="entry name" value="RVT-Znf"/>
</dbReference>
<keyword evidence="2" id="KW-0808">Transferase</keyword>
<comment type="caution">
    <text evidence="2">The sequence shown here is derived from an EMBL/GenBank/DDBJ whole genome shotgun (WGS) entry which is preliminary data.</text>
</comment>
<reference evidence="2" key="2">
    <citation type="submission" date="2020-06" db="EMBL/GenBank/DDBJ databases">
        <title>Helianthus annuus Genome sequencing and assembly Release 2.</title>
        <authorList>
            <person name="Gouzy J."/>
            <person name="Langlade N."/>
            <person name="Munos S."/>
        </authorList>
    </citation>
    <scope>NUCLEOTIDE SEQUENCE</scope>
    <source>
        <tissue evidence="2">Leaves</tissue>
    </source>
</reference>
<organism evidence="2 3">
    <name type="scientific">Helianthus annuus</name>
    <name type="common">Common sunflower</name>
    <dbReference type="NCBI Taxonomy" id="4232"/>
    <lineage>
        <taxon>Eukaryota</taxon>
        <taxon>Viridiplantae</taxon>
        <taxon>Streptophyta</taxon>
        <taxon>Embryophyta</taxon>
        <taxon>Tracheophyta</taxon>
        <taxon>Spermatophyta</taxon>
        <taxon>Magnoliopsida</taxon>
        <taxon>eudicotyledons</taxon>
        <taxon>Gunneridae</taxon>
        <taxon>Pentapetalae</taxon>
        <taxon>asterids</taxon>
        <taxon>campanulids</taxon>
        <taxon>Asterales</taxon>
        <taxon>Asteraceae</taxon>
        <taxon>Asteroideae</taxon>
        <taxon>Heliantheae alliance</taxon>
        <taxon>Heliantheae</taxon>
        <taxon>Helianthus</taxon>
    </lineage>
</organism>
<evidence type="ECO:0000259" key="1">
    <source>
        <dbReference type="Pfam" id="PF13966"/>
    </source>
</evidence>
<proteinExistence type="predicted"/>
<dbReference type="EMBL" id="MNCJ02000322">
    <property type="protein sequence ID" value="KAF5799280.1"/>
    <property type="molecule type" value="Genomic_DNA"/>
</dbReference>
<dbReference type="AlphaFoldDB" id="A0A9K3NGW2"/>
<gene>
    <name evidence="2" type="ORF">HanXRQr2_Chr07g0302711</name>
</gene>
<keyword evidence="3" id="KW-1185">Reference proteome</keyword>
<keyword evidence="2" id="KW-0695">RNA-directed DNA polymerase</keyword>
<dbReference type="GO" id="GO:0003964">
    <property type="term" value="F:RNA-directed DNA polymerase activity"/>
    <property type="evidence" value="ECO:0007669"/>
    <property type="project" value="UniProtKB-KW"/>
</dbReference>
<keyword evidence="2" id="KW-0548">Nucleotidyltransferase</keyword>
<reference evidence="2" key="1">
    <citation type="journal article" date="2017" name="Nature">
        <title>The sunflower genome provides insights into oil metabolism, flowering and Asterid evolution.</title>
        <authorList>
            <person name="Badouin H."/>
            <person name="Gouzy J."/>
            <person name="Grassa C.J."/>
            <person name="Murat F."/>
            <person name="Staton S.E."/>
            <person name="Cottret L."/>
            <person name="Lelandais-Briere C."/>
            <person name="Owens G.L."/>
            <person name="Carrere S."/>
            <person name="Mayjonade B."/>
            <person name="Legrand L."/>
            <person name="Gill N."/>
            <person name="Kane N.C."/>
            <person name="Bowers J.E."/>
            <person name="Hubner S."/>
            <person name="Bellec A."/>
            <person name="Berard A."/>
            <person name="Berges H."/>
            <person name="Blanchet N."/>
            <person name="Boniface M.C."/>
            <person name="Brunel D."/>
            <person name="Catrice O."/>
            <person name="Chaidir N."/>
            <person name="Claudel C."/>
            <person name="Donnadieu C."/>
            <person name="Faraut T."/>
            <person name="Fievet G."/>
            <person name="Helmstetter N."/>
            <person name="King M."/>
            <person name="Knapp S.J."/>
            <person name="Lai Z."/>
            <person name="Le Paslier M.C."/>
            <person name="Lippi Y."/>
            <person name="Lorenzon L."/>
            <person name="Mandel J.R."/>
            <person name="Marage G."/>
            <person name="Marchand G."/>
            <person name="Marquand E."/>
            <person name="Bret-Mestries E."/>
            <person name="Morien E."/>
            <person name="Nambeesan S."/>
            <person name="Nguyen T."/>
            <person name="Pegot-Espagnet P."/>
            <person name="Pouilly N."/>
            <person name="Raftis F."/>
            <person name="Sallet E."/>
            <person name="Schiex T."/>
            <person name="Thomas J."/>
            <person name="Vandecasteele C."/>
            <person name="Vares D."/>
            <person name="Vear F."/>
            <person name="Vautrin S."/>
            <person name="Crespi M."/>
            <person name="Mangin B."/>
            <person name="Burke J.M."/>
            <person name="Salse J."/>
            <person name="Munos S."/>
            <person name="Vincourt P."/>
            <person name="Rieseberg L.H."/>
            <person name="Langlade N.B."/>
        </authorList>
    </citation>
    <scope>NUCLEOTIDE SEQUENCE</scope>
    <source>
        <tissue evidence="2">Leaves</tissue>
    </source>
</reference>
<protein>
    <submittedName>
        <fullName evidence="2">Reverse transcriptase zinc-binding domain-containing protein</fullName>
    </submittedName>
</protein>
<accession>A0A9K3NGW2</accession>
<dbReference type="Pfam" id="PF13966">
    <property type="entry name" value="zf-RVT"/>
    <property type="match status" value="1"/>
</dbReference>
<feature type="domain" description="Reverse transcriptase zinc-binding" evidence="1">
    <location>
        <begin position="96"/>
        <end position="158"/>
    </location>
</feature>
<sequence length="158" mass="18224">MITETSIHVSGKAHVYFNGFLYQIASSDTASWQLLWPVLLRGCSLHDVEIQELGFLSEMMVGLQLNGNRDKWDWEPEASGSFSISSCRKLLCVGAVPYYPFEWVKWVPKKTNIFGWRAEQNRLPTLAELQKRNIYQGYIMCRLCSEFEETSEQLLTSC</sequence>
<evidence type="ECO:0000313" key="2">
    <source>
        <dbReference type="EMBL" id="KAF5799280.1"/>
    </source>
</evidence>
<evidence type="ECO:0000313" key="3">
    <source>
        <dbReference type="Proteomes" id="UP000215914"/>
    </source>
</evidence>
<name>A0A9K3NGW2_HELAN</name>